<dbReference type="EMBL" id="RWGY01000011">
    <property type="protein sequence ID" value="TVU28656.1"/>
    <property type="molecule type" value="Genomic_DNA"/>
</dbReference>
<evidence type="ECO:0000313" key="3">
    <source>
        <dbReference type="Proteomes" id="UP000324897"/>
    </source>
</evidence>
<dbReference type="OrthoDB" id="687208at2759"/>
<comment type="caution">
    <text evidence="2">The sequence shown here is derived from an EMBL/GenBank/DDBJ whole genome shotgun (WGS) entry which is preliminary data.</text>
</comment>
<dbReference type="PANTHER" id="PTHR33074">
    <property type="entry name" value="EXPRESSED PROTEIN-RELATED"/>
    <property type="match status" value="1"/>
</dbReference>
<name>A0A5J9UYE0_9POAL</name>
<dbReference type="PANTHER" id="PTHR33074:SF127">
    <property type="entry name" value="OS04G0388000 PROTEIN"/>
    <property type="match status" value="1"/>
</dbReference>
<dbReference type="Pfam" id="PF07762">
    <property type="entry name" value="DUF1618"/>
    <property type="match status" value="1"/>
</dbReference>
<feature type="domain" description="DUF1618" evidence="1">
    <location>
        <begin position="209"/>
        <end position="359"/>
    </location>
</feature>
<dbReference type="InterPro" id="IPR011676">
    <property type="entry name" value="DUF1618"/>
</dbReference>
<dbReference type="Proteomes" id="UP000324897">
    <property type="component" value="Chromosome 1"/>
</dbReference>
<dbReference type="AlphaFoldDB" id="A0A5J9UYE0"/>
<protein>
    <recommendedName>
        <fullName evidence="1">DUF1618 domain-containing protein</fullName>
    </recommendedName>
</protein>
<proteinExistence type="predicted"/>
<dbReference type="Gramene" id="TVU28656">
    <property type="protein sequence ID" value="TVU28656"/>
    <property type="gene ID" value="EJB05_20183"/>
</dbReference>
<evidence type="ECO:0000313" key="2">
    <source>
        <dbReference type="EMBL" id="TVU28656.1"/>
    </source>
</evidence>
<keyword evidence="3" id="KW-1185">Reference proteome</keyword>
<accession>A0A5J9UYE0</accession>
<evidence type="ECO:0000259" key="1">
    <source>
        <dbReference type="Pfam" id="PF07762"/>
    </source>
</evidence>
<organism evidence="2 3">
    <name type="scientific">Eragrostis curvula</name>
    <name type="common">weeping love grass</name>
    <dbReference type="NCBI Taxonomy" id="38414"/>
    <lineage>
        <taxon>Eukaryota</taxon>
        <taxon>Viridiplantae</taxon>
        <taxon>Streptophyta</taxon>
        <taxon>Embryophyta</taxon>
        <taxon>Tracheophyta</taxon>
        <taxon>Spermatophyta</taxon>
        <taxon>Magnoliopsida</taxon>
        <taxon>Liliopsida</taxon>
        <taxon>Poales</taxon>
        <taxon>Poaceae</taxon>
        <taxon>PACMAD clade</taxon>
        <taxon>Chloridoideae</taxon>
        <taxon>Eragrostideae</taxon>
        <taxon>Eragrostidinae</taxon>
        <taxon>Eragrostis</taxon>
    </lineage>
</organism>
<gene>
    <name evidence="2" type="ORF">EJB05_20183</name>
</gene>
<reference evidence="2 3" key="1">
    <citation type="journal article" date="2019" name="Sci. Rep.">
        <title>A high-quality genome of Eragrostis curvula grass provides insights into Poaceae evolution and supports new strategies to enhance forage quality.</title>
        <authorList>
            <person name="Carballo J."/>
            <person name="Santos B.A.C.M."/>
            <person name="Zappacosta D."/>
            <person name="Garbus I."/>
            <person name="Selva J.P."/>
            <person name="Gallo C.A."/>
            <person name="Diaz A."/>
            <person name="Albertini E."/>
            <person name="Caccamo M."/>
            <person name="Echenique V."/>
        </authorList>
    </citation>
    <scope>NUCLEOTIDE SEQUENCE [LARGE SCALE GENOMIC DNA]</scope>
    <source>
        <strain evidence="3">cv. Victoria</strain>
        <tissue evidence="2">Leaf</tissue>
    </source>
</reference>
<sequence>MPEFATVATDGGAFRCSSFPDWVLLDKIGRIGRYNDSTTARSMTKEHGPIEISFVVADPLALSRWRICCPDLTDDDSLTPRVTGAAGAFLLIGVSFRDPDDGYMVTDVFLYRAGPGAPSLHLLPEPYPVGIHSDHVGVLPCGDEHCLVVVPQGRIIKASGRLGYDLHIFSTKTMSWSKKTVEMACDMDMYYAQFEHTKVFTIGGDSLAWSDLRYGILMCQGILGDEPVMRLIPLPQLLPINQKLNFKMNSDGTMPPLDAVRDVTFIDDSFRFIEMESHYLDSRTKATQLRWTISMFRRMIHSENWEQCTSIDSANLTPANSCISYLFPEIWDSRERKLTLNKVISLAPTLDQYNDDVVYMMSKQEPGDQHGWVLALGIKGHKLEKVVPFVAERYLQRAFLQCSFSKYFSNAPGARMTKSREIHINRETTELLGGYLLSALDQLKNIETYVESLEQRRKGGMLLLSPGSTSFDPSIPTEAELRLKTGTCKYGASAVDELLRVLRGIELHCSAPIEDMKSKIRAAHATLNRERER</sequence>